<sequence length="154" mass="16584">MANLKEQLLGAVQAKLGEELSALERALADSSAAATDPDSKAESKYDTRSLEMSYLASGQARQAESLREALRELENFALRDFAVTERVEVGALVELEQEGEWRSYLLLPVGGGLEVTCGEQQVTTLSPESPLFALLEGRRMGEPLPNGASVSELG</sequence>
<evidence type="ECO:0000256" key="1">
    <source>
        <dbReference type="SAM" id="MobiDB-lite"/>
    </source>
</evidence>
<reference evidence="2" key="1">
    <citation type="submission" date="2021-01" db="EMBL/GenBank/DDBJ databases">
        <title>Modified the classification status of verrucomicrobia.</title>
        <authorList>
            <person name="Feng X."/>
        </authorList>
    </citation>
    <scope>NUCLEOTIDE SEQUENCE</scope>
    <source>
        <strain evidence="2">KCTC 12986</strain>
    </source>
</reference>
<evidence type="ECO:0000313" key="2">
    <source>
        <dbReference type="EMBL" id="MBK1832892.1"/>
    </source>
</evidence>
<dbReference type="Proteomes" id="UP000604083">
    <property type="component" value="Unassembled WGS sequence"/>
</dbReference>
<dbReference type="RefSeq" id="WP_200390327.1">
    <property type="nucleotide sequence ID" value="NZ_JAENIO010000004.1"/>
</dbReference>
<protein>
    <recommendedName>
        <fullName evidence="4">Transcription elongation factor GreAB</fullName>
    </recommendedName>
</protein>
<name>A0A934VL61_9BACT</name>
<dbReference type="AlphaFoldDB" id="A0A934VL61"/>
<feature type="region of interest" description="Disordered" evidence="1">
    <location>
        <begin position="27"/>
        <end position="47"/>
    </location>
</feature>
<proteinExistence type="predicted"/>
<comment type="caution">
    <text evidence="2">The sequence shown here is derived from an EMBL/GenBank/DDBJ whole genome shotgun (WGS) entry which is preliminary data.</text>
</comment>
<evidence type="ECO:0000313" key="3">
    <source>
        <dbReference type="Proteomes" id="UP000604083"/>
    </source>
</evidence>
<accession>A0A934VL61</accession>
<feature type="compositionally biased region" description="Basic and acidic residues" evidence="1">
    <location>
        <begin position="37"/>
        <end position="47"/>
    </location>
</feature>
<gene>
    <name evidence="2" type="ORF">JIN78_02360</name>
</gene>
<keyword evidence="3" id="KW-1185">Reference proteome</keyword>
<dbReference type="EMBL" id="JAENIO010000004">
    <property type="protein sequence ID" value="MBK1832892.1"/>
    <property type="molecule type" value="Genomic_DNA"/>
</dbReference>
<organism evidence="2 3">
    <name type="scientific">Roseibacillus ishigakijimensis</name>
    <dbReference type="NCBI Taxonomy" id="454146"/>
    <lineage>
        <taxon>Bacteria</taxon>
        <taxon>Pseudomonadati</taxon>
        <taxon>Verrucomicrobiota</taxon>
        <taxon>Verrucomicrobiia</taxon>
        <taxon>Verrucomicrobiales</taxon>
        <taxon>Verrucomicrobiaceae</taxon>
        <taxon>Roseibacillus</taxon>
    </lineage>
</organism>
<evidence type="ECO:0008006" key="4">
    <source>
        <dbReference type="Google" id="ProtNLM"/>
    </source>
</evidence>